<evidence type="ECO:0000313" key="2">
    <source>
        <dbReference type="Proteomes" id="UP000789702"/>
    </source>
</evidence>
<gene>
    <name evidence="1" type="ORF">DHETER_LOCUS9622</name>
</gene>
<accession>A0ACA9NIS3</accession>
<feature type="non-terminal residue" evidence="1">
    <location>
        <position position="1"/>
    </location>
</feature>
<comment type="caution">
    <text evidence="1">The sequence shown here is derived from an EMBL/GenBank/DDBJ whole genome shotgun (WGS) entry which is preliminary data.</text>
</comment>
<reference evidence="1" key="1">
    <citation type="submission" date="2021-06" db="EMBL/GenBank/DDBJ databases">
        <authorList>
            <person name="Kallberg Y."/>
            <person name="Tangrot J."/>
            <person name="Rosling A."/>
        </authorList>
    </citation>
    <scope>NUCLEOTIDE SEQUENCE</scope>
    <source>
        <strain evidence="1">IL203A</strain>
    </source>
</reference>
<protein>
    <submittedName>
        <fullName evidence="1">9554_t:CDS:1</fullName>
    </submittedName>
</protein>
<sequence>DYIVFVLCDDIIQSQVKLQKSFHVIIEQSESCGMDGMNSKFRGYKK</sequence>
<name>A0ACA9NIS3_9GLOM</name>
<proteinExistence type="predicted"/>
<dbReference type="Proteomes" id="UP000789702">
    <property type="component" value="Unassembled WGS sequence"/>
</dbReference>
<evidence type="ECO:0000313" key="1">
    <source>
        <dbReference type="EMBL" id="CAG8658093.1"/>
    </source>
</evidence>
<dbReference type="EMBL" id="CAJVPU010017216">
    <property type="protein sequence ID" value="CAG8658093.1"/>
    <property type="molecule type" value="Genomic_DNA"/>
</dbReference>
<organism evidence="1 2">
    <name type="scientific">Dentiscutata heterogama</name>
    <dbReference type="NCBI Taxonomy" id="1316150"/>
    <lineage>
        <taxon>Eukaryota</taxon>
        <taxon>Fungi</taxon>
        <taxon>Fungi incertae sedis</taxon>
        <taxon>Mucoromycota</taxon>
        <taxon>Glomeromycotina</taxon>
        <taxon>Glomeromycetes</taxon>
        <taxon>Diversisporales</taxon>
        <taxon>Gigasporaceae</taxon>
        <taxon>Dentiscutata</taxon>
    </lineage>
</organism>
<keyword evidence="2" id="KW-1185">Reference proteome</keyword>